<dbReference type="AlphaFoldDB" id="A0A6I6JV27"/>
<name>A0A6I6JV27_9BACT</name>
<feature type="domain" description="DUF5916" evidence="1">
    <location>
        <begin position="257"/>
        <end position="357"/>
    </location>
</feature>
<dbReference type="Pfam" id="PF19313">
    <property type="entry name" value="DUF5916"/>
    <property type="match status" value="1"/>
</dbReference>
<reference evidence="2 3" key="1">
    <citation type="submission" date="2019-11" db="EMBL/GenBank/DDBJ databases">
        <authorList>
            <person name="Zheng R.K."/>
            <person name="Sun C.M."/>
        </authorList>
    </citation>
    <scope>NUCLEOTIDE SEQUENCE [LARGE SCALE GENOMIC DNA]</scope>
    <source>
        <strain evidence="2 3">WC007</strain>
    </source>
</reference>
<dbReference type="CDD" id="cd09618">
    <property type="entry name" value="CBM9_like_2"/>
    <property type="match status" value="1"/>
</dbReference>
<dbReference type="RefSeq" id="WP_158867682.1">
    <property type="nucleotide sequence ID" value="NZ_CP046401.1"/>
</dbReference>
<dbReference type="EMBL" id="CP046401">
    <property type="protein sequence ID" value="QGY44918.1"/>
    <property type="molecule type" value="Genomic_DNA"/>
</dbReference>
<dbReference type="Gene3D" id="2.60.40.1190">
    <property type="match status" value="1"/>
</dbReference>
<dbReference type="Proteomes" id="UP000428260">
    <property type="component" value="Chromosome"/>
</dbReference>
<evidence type="ECO:0000313" key="2">
    <source>
        <dbReference type="EMBL" id="QGY44918.1"/>
    </source>
</evidence>
<sequence>MGSDVKYLVAVVAILLVVQVKGQQNTVNEHNEWRYLTCRAEEDIVLDGKLTEVSWQNAEILTDFWMSFPVDDKKADSALKTKVKITYNEQFIFIGAECYGDDNYIIQTLKRDNKEQNEDVFGVVIDPVNERTNGFTFIVNPLGVQKEMLITGQTGRREILEAGRTPQGVNLAWDNKWFSEVSNYPDKWVVEIAIPFKSLRYDESKPAWGVNFFRVDAKSNSIHTWSKVPIEFNELDLGYTGELIWDNPPKKTKGNISVIPYVLGGVYRDFEAGEPNDFDFQGGVDSKIALTSGLNFDLTVNPDFSQVEVDEQVTNLTLFDIRLPEKRLFFLENSDIFEDFGIPPMRPFFSRRIGLDEDGNSIPILFGARLSGNVNKDLRIGLMNMQTREKNDFQAQNYTAAAFHKQVLSRSVIKGYVHNRQATNSDTSNYNRNIGLEFLYRSVDGRFQGFLGYSKSFNPGVKSKNYFFNSGIGYDNRSVSVYSNFAGVGDNYVADMGYFRGQEYYDAVRDTSIRIGMTHWYTRGSYTFYPGSSKKIISHTPGFRIIRDLKSDLSTISVETELSYSIRFTNTSNLTAAYSMNHVNLLYPYSFTDEVPLPAENYKYQFGEITWFSDMRRRLSFNAGASYGGFYNGTRYRYLLGMKYRAQPWGNFSFMFEQNTLDFPAPYGKVELLLITPRIDVNFSKELFWTTFIQYDTQGDNFNINSRLQWRFQPMSDIYLVYTDNYSVDKRIPKNRALVLKVNYWLNL</sequence>
<accession>A0A6I6JV27</accession>
<evidence type="ECO:0000259" key="1">
    <source>
        <dbReference type="Pfam" id="PF19313"/>
    </source>
</evidence>
<evidence type="ECO:0000313" key="3">
    <source>
        <dbReference type="Proteomes" id="UP000428260"/>
    </source>
</evidence>
<dbReference type="KEGG" id="mcos:GM418_14945"/>
<dbReference type="InterPro" id="IPR045670">
    <property type="entry name" value="DUF5916"/>
</dbReference>
<dbReference type="SUPFAM" id="SSF49344">
    <property type="entry name" value="CBD9-like"/>
    <property type="match status" value="1"/>
</dbReference>
<proteinExistence type="predicted"/>
<protein>
    <recommendedName>
        <fullName evidence="1">DUF5916 domain-containing protein</fullName>
    </recommendedName>
</protein>
<keyword evidence="3" id="KW-1185">Reference proteome</keyword>
<gene>
    <name evidence="2" type="ORF">GM418_14945</name>
</gene>
<organism evidence="2 3">
    <name type="scientific">Maribellus comscasis</name>
    <dbReference type="NCBI Taxonomy" id="2681766"/>
    <lineage>
        <taxon>Bacteria</taxon>
        <taxon>Pseudomonadati</taxon>
        <taxon>Bacteroidota</taxon>
        <taxon>Bacteroidia</taxon>
        <taxon>Marinilabiliales</taxon>
        <taxon>Prolixibacteraceae</taxon>
        <taxon>Maribellus</taxon>
    </lineage>
</organism>